<feature type="region of interest" description="Disordered" evidence="6">
    <location>
        <begin position="602"/>
        <end position="648"/>
    </location>
</feature>
<dbReference type="PANTHER" id="PTHR18905:SF12">
    <property type="entry name" value="NINEIN-LIKE PROTEIN"/>
    <property type="match status" value="1"/>
</dbReference>
<gene>
    <name evidence="8" type="ORF">CRENBAI_006186</name>
</gene>
<evidence type="ECO:0000256" key="1">
    <source>
        <dbReference type="ARBA" id="ARBA00004300"/>
    </source>
</evidence>
<dbReference type="SUPFAM" id="SSF47473">
    <property type="entry name" value="EF-hand"/>
    <property type="match status" value="1"/>
</dbReference>
<feature type="coiled-coil region" evidence="5">
    <location>
        <begin position="408"/>
        <end position="442"/>
    </location>
</feature>
<keyword evidence="5" id="KW-0175">Coiled coil</keyword>
<reference evidence="8 9" key="1">
    <citation type="submission" date="2021-06" db="EMBL/GenBank/DDBJ databases">
        <authorList>
            <person name="Palmer J.M."/>
        </authorList>
    </citation>
    <scope>NUCLEOTIDE SEQUENCE [LARGE SCALE GENOMIC DNA]</scope>
    <source>
        <strain evidence="8 9">MEX-2019</strain>
        <tissue evidence="8">Muscle</tissue>
    </source>
</reference>
<feature type="coiled-coil region" evidence="5">
    <location>
        <begin position="777"/>
        <end position="950"/>
    </location>
</feature>
<evidence type="ECO:0000256" key="5">
    <source>
        <dbReference type="SAM" id="Coils"/>
    </source>
</evidence>
<feature type="coiled-coil region" evidence="5">
    <location>
        <begin position="979"/>
        <end position="1097"/>
    </location>
</feature>
<evidence type="ECO:0000256" key="3">
    <source>
        <dbReference type="ARBA" id="ARBA00022553"/>
    </source>
</evidence>
<keyword evidence="2" id="KW-0963">Cytoplasm</keyword>
<dbReference type="InterPro" id="IPR011992">
    <property type="entry name" value="EF-hand-dom_pair"/>
</dbReference>
<protein>
    <recommendedName>
        <fullName evidence="7">EF-hand domain-containing protein</fullName>
    </recommendedName>
</protein>
<comment type="caution">
    <text evidence="8">The sequence shown here is derived from an EMBL/GenBank/DDBJ whole genome shotgun (WGS) entry which is preliminary data.</text>
</comment>
<feature type="coiled-coil region" evidence="5">
    <location>
        <begin position="1391"/>
        <end position="1484"/>
    </location>
</feature>
<keyword evidence="4" id="KW-0206">Cytoskeleton</keyword>
<dbReference type="PROSITE" id="PS50222">
    <property type="entry name" value="EF_HAND_2"/>
    <property type="match status" value="1"/>
</dbReference>
<evidence type="ECO:0000313" key="9">
    <source>
        <dbReference type="Proteomes" id="UP001311232"/>
    </source>
</evidence>
<feature type="domain" description="EF-hand" evidence="7">
    <location>
        <begin position="8"/>
        <end position="43"/>
    </location>
</feature>
<organism evidence="8 9">
    <name type="scientific">Crenichthys baileyi</name>
    <name type="common">White River springfish</name>
    <dbReference type="NCBI Taxonomy" id="28760"/>
    <lineage>
        <taxon>Eukaryota</taxon>
        <taxon>Metazoa</taxon>
        <taxon>Chordata</taxon>
        <taxon>Craniata</taxon>
        <taxon>Vertebrata</taxon>
        <taxon>Euteleostomi</taxon>
        <taxon>Actinopterygii</taxon>
        <taxon>Neopterygii</taxon>
        <taxon>Teleostei</taxon>
        <taxon>Neoteleostei</taxon>
        <taxon>Acanthomorphata</taxon>
        <taxon>Ovalentaria</taxon>
        <taxon>Atherinomorphae</taxon>
        <taxon>Cyprinodontiformes</taxon>
        <taxon>Goodeidae</taxon>
        <taxon>Crenichthys</taxon>
    </lineage>
</organism>
<dbReference type="GO" id="GO:0005509">
    <property type="term" value="F:calcium ion binding"/>
    <property type="evidence" value="ECO:0007669"/>
    <property type="project" value="InterPro"/>
</dbReference>
<proteinExistence type="predicted"/>
<feature type="coiled-coil region" evidence="5">
    <location>
        <begin position="1509"/>
        <end position="1635"/>
    </location>
</feature>
<name>A0AAV9S802_9TELE</name>
<evidence type="ECO:0000313" key="8">
    <source>
        <dbReference type="EMBL" id="KAK5617431.1"/>
    </source>
</evidence>
<dbReference type="Gene3D" id="1.10.287.2610">
    <property type="match status" value="1"/>
</dbReference>
<keyword evidence="9" id="KW-1185">Reference proteome</keyword>
<dbReference type="InterPro" id="IPR002048">
    <property type="entry name" value="EF_hand_dom"/>
</dbReference>
<sequence length="1653" mass="190825">MEEEEHSHYVAQLKAEFKSCDTTATGFLDRDELAELCRKLQLDAHLPLLLDTLLGERPYGRVNFEEFKDGFVAVLSRCLDFSTSEDNSSYLEPAVPQEVKPKFVKGTKRYGRRSCPETPPNAGLSCDSEESTPSRTEAADSSPLGIRRAKLRRSTSLESVESLKSDEETGSTRINQPLFQNKADEEDGGGRGVLTAVCDHLALQDVDELLRRLDADLEGRVTVREFSKALWSSAPTLSSTPVRSADLQRALHRLVSDWVRSCMFWQVEAVMFPGTCRPGMMSNCSLSMWVRMDRMSSSMVTSCQTQNPQLVKEEGPARSASPSLLLATVGQRVLSRLDDGSGCTSPERVVALWTEEGIGNSQEILQTLDFPLEERLSLADLTLVLDNELLVSGNGIHQAALISYKTEIQHLQEVADQACRERDKLRADLDLAQQRNLQLVREVDDRHASMETLNESKIRDLEQDFRERLASLRCQSEQESEALLQQVERERSSLQDELQLLRAQEAELQEELSSTAQEKQRLEDELNAVKMKLSEAERSVQRLQRDLDQLLHHKFGSLDPSGATLSHEERFSELLREYELQRRELQDRNDELSSELELLKSHRTSRKSHLPAGGDVSELSWSQQHSGTDDSEMKSSSSSARRKRLLPGDKMALSSLDVSGPSVSIQTELALQQLKENHEQELQQLQIQLETQGNYYERQLDMMKQNIEVERKDISQAFKLEISELEEQKAQVELQVKQLKETVDRLQTQVQQGGGGRSSEVERRIQWERAELEQNYAREISNLVQRLSGEKDQLEAEIKLKMDQEVMRVREEMQTRHADAQRRLLQELHQERRRLQELQKLQQEEKRRVKEEVKNLKEQVCSFQEAALRSSQTQAGLEEDLEASRRRCSELETRLEEAFSQLEESITYLESQEVRNKRLASEKGSMEGELQQVRKKEAELLVQMDQLKAEFTDRSYSSTLQTVELEKLQGALGSRTESISRLTTELDFLKMDRDRLTQDLKEQATAVDTLQLQLDAVSEELNQRKRSEAALQEALQEEQNRASELRSSLTQEKEEVTYLSQENSTYMRLVDQLSTQIVEMEEEISSLREHLRGLSLQLNDTADLVLDLRRQLNSRTSQVERRQSEAGYRTSEQVQILQRALQDSQNQLKSTQEDFDREKRRLAQRLMELENLVLDLEDVTEAAGPHRTQLEEVRSENAALQERLKVLQQEVQNLEDEVEKKRRRLQEMEREHERSREEEERLHREVRHALKNSRYREEVLDLSSRNLKLSSDNGDLSNRLCGEQESVRMLQERLATVSKEQEEGAVVQRLQEELSSFKEKLSSQSHLEAELSGVRVKLQKVKEEKEKLQRDAENWSHQVGQLHQQVVSMQTEAELLRFQLLVATQEKLGHAQEVTELHRELREALSKVEEMQADVRRLMEEKEELHQNLQEETHILRVQNQELQQQLSELQVQDVRVQKLSQEHQNLKSRLDKVETARTQAHDQALRSDAALSVAKAQHLRQRQQLQVQAGCREQVEQLQLQLQEEQRRSQQLEEKITLQVQHSRSQISMKQEQFDKATAALKQQADELEVQLKALRLVLQDKVQEFKEQMEKNKKMSSMLKDLYVENSQLMMALQVTEQRQKRAEKKNFMLEEKVGALNELLKEVVATVLAT</sequence>
<dbReference type="EMBL" id="JAHHUM010000722">
    <property type="protein sequence ID" value="KAK5617431.1"/>
    <property type="molecule type" value="Genomic_DNA"/>
</dbReference>
<feature type="coiled-coil region" evidence="5">
    <location>
        <begin position="477"/>
        <end position="602"/>
    </location>
</feature>
<dbReference type="PANTHER" id="PTHR18905">
    <property type="entry name" value="NINEIN"/>
    <property type="match status" value="1"/>
</dbReference>
<dbReference type="Proteomes" id="UP001311232">
    <property type="component" value="Unassembled WGS sequence"/>
</dbReference>
<evidence type="ECO:0000256" key="6">
    <source>
        <dbReference type="SAM" id="MobiDB-lite"/>
    </source>
</evidence>
<dbReference type="GO" id="GO:0005813">
    <property type="term" value="C:centrosome"/>
    <property type="evidence" value="ECO:0007669"/>
    <property type="project" value="UniProtKB-SubCell"/>
</dbReference>
<dbReference type="GO" id="GO:0034454">
    <property type="term" value="P:microtubule anchoring at centrosome"/>
    <property type="evidence" value="ECO:0007669"/>
    <property type="project" value="TreeGrafter"/>
</dbReference>
<dbReference type="Gene3D" id="1.10.238.10">
    <property type="entry name" value="EF-hand"/>
    <property type="match status" value="1"/>
</dbReference>
<evidence type="ECO:0000256" key="4">
    <source>
        <dbReference type="ARBA" id="ARBA00023212"/>
    </source>
</evidence>
<evidence type="ECO:0000256" key="2">
    <source>
        <dbReference type="ARBA" id="ARBA00022490"/>
    </source>
</evidence>
<accession>A0AAV9S802</accession>
<evidence type="ECO:0000259" key="7">
    <source>
        <dbReference type="PROSITE" id="PS50222"/>
    </source>
</evidence>
<comment type="subcellular location">
    <subcellularLocation>
        <location evidence="1">Cytoplasm</location>
        <location evidence="1">Cytoskeleton</location>
        <location evidence="1">Microtubule organizing center</location>
        <location evidence="1">Centrosome</location>
    </subcellularLocation>
</comment>
<feature type="coiled-coil region" evidence="5">
    <location>
        <begin position="1134"/>
        <end position="1245"/>
    </location>
</feature>
<feature type="coiled-coil region" evidence="5">
    <location>
        <begin position="668"/>
        <end position="749"/>
    </location>
</feature>
<feature type="region of interest" description="Disordered" evidence="6">
    <location>
        <begin position="109"/>
        <end position="187"/>
    </location>
</feature>
<keyword evidence="3" id="KW-0597">Phosphoprotein</keyword>
<feature type="coiled-coil region" evidence="5">
    <location>
        <begin position="1307"/>
        <end position="1365"/>
    </location>
</feature>